<comment type="function">
    <text evidence="16">Catalyzes the terminal and only committed step in triacylglycerol synthesis by using diacylglycerol and fatty acyl CoA as substrates.</text>
</comment>
<dbReference type="GO" id="GO:0035356">
    <property type="term" value="P:intracellular triglyceride homeostasis"/>
    <property type="evidence" value="ECO:0007669"/>
    <property type="project" value="EnsemblFungi"/>
</dbReference>
<evidence type="ECO:0000256" key="6">
    <source>
        <dbReference type="ARBA" id="ARBA00022516"/>
    </source>
</evidence>
<dbReference type="OrthoDB" id="264532at2759"/>
<keyword evidence="7" id="KW-0808">Transferase</keyword>
<evidence type="ECO:0000256" key="5">
    <source>
        <dbReference type="ARBA" id="ARBA00013244"/>
    </source>
</evidence>
<organism evidence="17 18">
    <name type="scientific">Kuraishia capsulata CBS 1993</name>
    <dbReference type="NCBI Taxonomy" id="1382522"/>
    <lineage>
        <taxon>Eukaryota</taxon>
        <taxon>Fungi</taxon>
        <taxon>Dikarya</taxon>
        <taxon>Ascomycota</taxon>
        <taxon>Saccharomycotina</taxon>
        <taxon>Pichiomycetes</taxon>
        <taxon>Pichiales</taxon>
        <taxon>Pichiaceae</taxon>
        <taxon>Kuraishia</taxon>
    </lineage>
</organism>
<comment type="subcellular location">
    <subcellularLocation>
        <location evidence="1 16">Endoplasmic reticulum membrane</location>
        <topology evidence="1 16">Multi-pass membrane protein</topology>
    </subcellularLocation>
</comment>
<evidence type="ECO:0000256" key="14">
    <source>
        <dbReference type="ARBA" id="ARBA00023315"/>
    </source>
</evidence>
<name>W6MNX4_9ASCO</name>
<evidence type="ECO:0000256" key="8">
    <source>
        <dbReference type="ARBA" id="ARBA00022692"/>
    </source>
</evidence>
<dbReference type="GO" id="GO:0006672">
    <property type="term" value="P:ceramide metabolic process"/>
    <property type="evidence" value="ECO:0007669"/>
    <property type="project" value="EnsemblFungi"/>
</dbReference>
<keyword evidence="10 16" id="KW-0256">Endoplasmic reticulum</keyword>
<comment type="caution">
    <text evidence="16">Lacks conserved residue(s) required for the propagation of feature annotation.</text>
</comment>
<dbReference type="HOGENOM" id="CLU_023995_4_1_1"/>
<evidence type="ECO:0000256" key="15">
    <source>
        <dbReference type="ARBA" id="ARBA00048109"/>
    </source>
</evidence>
<evidence type="ECO:0000313" key="18">
    <source>
        <dbReference type="Proteomes" id="UP000019384"/>
    </source>
</evidence>
<evidence type="ECO:0000256" key="7">
    <source>
        <dbReference type="ARBA" id="ARBA00022679"/>
    </source>
</evidence>
<feature type="transmembrane region" description="Helical" evidence="16">
    <location>
        <begin position="70"/>
        <end position="97"/>
    </location>
</feature>
<gene>
    <name evidence="17" type="ORF">KUCA_T00002736001</name>
</gene>
<dbReference type="AlphaFoldDB" id="W6MNX4"/>
<evidence type="ECO:0000256" key="10">
    <source>
        <dbReference type="ARBA" id="ARBA00022824"/>
    </source>
</evidence>
<dbReference type="GO" id="GO:0140042">
    <property type="term" value="P:lipid droplet formation"/>
    <property type="evidence" value="ECO:0007669"/>
    <property type="project" value="EnsemblFungi"/>
</dbReference>
<dbReference type="Pfam" id="PF03982">
    <property type="entry name" value="DAGAT"/>
    <property type="match status" value="2"/>
</dbReference>
<keyword evidence="14 16" id="KW-0012">Acyltransferase</keyword>
<reference evidence="17" key="1">
    <citation type="submission" date="2013-12" db="EMBL/GenBank/DDBJ databases">
        <authorList>
            <person name="Genoscope - CEA"/>
        </authorList>
    </citation>
    <scope>NUCLEOTIDE SEQUENCE</scope>
    <source>
        <strain evidence="17">CBS 1993</strain>
    </source>
</reference>
<dbReference type="RefSeq" id="XP_022458761.1">
    <property type="nucleotide sequence ID" value="XM_022603013.1"/>
</dbReference>
<dbReference type="GO" id="GO:0004144">
    <property type="term" value="F:diacylglycerol O-acyltransferase activity"/>
    <property type="evidence" value="ECO:0007669"/>
    <property type="project" value="UniProtKB-UniRule"/>
</dbReference>
<dbReference type="PANTHER" id="PTHR12317:SF0">
    <property type="entry name" value="ACYLTRANSFERASE"/>
    <property type="match status" value="1"/>
</dbReference>
<keyword evidence="13 16" id="KW-0472">Membrane</keyword>
<dbReference type="PANTHER" id="PTHR12317">
    <property type="entry name" value="DIACYLGLYCEROL O-ACYLTRANSFERASE"/>
    <property type="match status" value="1"/>
</dbReference>
<dbReference type="GO" id="GO:0097038">
    <property type="term" value="C:perinuclear endoplasmic reticulum"/>
    <property type="evidence" value="ECO:0007669"/>
    <property type="project" value="EnsemblFungi"/>
</dbReference>
<dbReference type="EMBL" id="HG793127">
    <property type="protein sequence ID" value="CDK26762.1"/>
    <property type="molecule type" value="Genomic_DNA"/>
</dbReference>
<dbReference type="Proteomes" id="UP000019384">
    <property type="component" value="Unassembled WGS sequence"/>
</dbReference>
<evidence type="ECO:0000256" key="1">
    <source>
        <dbReference type="ARBA" id="ARBA00004477"/>
    </source>
</evidence>
<dbReference type="GO" id="GO:0032541">
    <property type="term" value="C:cortical endoplasmic reticulum"/>
    <property type="evidence" value="ECO:0007669"/>
    <property type="project" value="EnsemblFungi"/>
</dbReference>
<accession>W6MNX4</accession>
<protein>
    <recommendedName>
        <fullName evidence="5 16">Diacylglycerol O-acyltransferase</fullName>
        <ecNumber evidence="5 16">2.3.1.20</ecNumber>
    </recommendedName>
</protein>
<dbReference type="GO" id="GO:0019432">
    <property type="term" value="P:triglyceride biosynthetic process"/>
    <property type="evidence" value="ECO:0007669"/>
    <property type="project" value="UniProtKB-UniRule"/>
</dbReference>
<comment type="pathway">
    <text evidence="2 16">Glycerolipid metabolism; triacylglycerol biosynthesis.</text>
</comment>
<proteinExistence type="inferred from homology"/>
<dbReference type="CDD" id="cd07987">
    <property type="entry name" value="LPLAT_MGAT-like"/>
    <property type="match status" value="1"/>
</dbReference>
<comment type="pathway">
    <text evidence="3">Lipid metabolism.</text>
</comment>
<evidence type="ECO:0000256" key="4">
    <source>
        <dbReference type="ARBA" id="ARBA00005420"/>
    </source>
</evidence>
<comment type="similarity">
    <text evidence="4 16">Belongs to the diacylglycerol acyltransferase family.</text>
</comment>
<keyword evidence="18" id="KW-1185">Reference proteome</keyword>
<keyword evidence="12 16" id="KW-0443">Lipid metabolism</keyword>
<dbReference type="GeneID" id="34520149"/>
<dbReference type="UniPathway" id="UPA00282"/>
<reference evidence="17" key="2">
    <citation type="submission" date="2014-02" db="EMBL/GenBank/DDBJ databases">
        <title>Complete DNA sequence of /Kuraishia capsulata/ illustrates novel genomic features among budding yeasts (/Saccharomycotina/).</title>
        <authorList>
            <person name="Morales L."/>
            <person name="Noel B."/>
            <person name="Porcel B."/>
            <person name="Marcet-Houben M."/>
            <person name="Hullo M-F."/>
            <person name="Sacerdot C."/>
            <person name="Tekaia F."/>
            <person name="Leh-Louis V."/>
            <person name="Despons L."/>
            <person name="Khanna V."/>
            <person name="Aury J-M."/>
            <person name="Barbe V."/>
            <person name="Couloux A."/>
            <person name="Labadie K."/>
            <person name="Pelletier E."/>
            <person name="Souciet J-L."/>
            <person name="Boekhout T."/>
            <person name="Gabaldon T."/>
            <person name="Wincker P."/>
            <person name="Dujon B."/>
        </authorList>
    </citation>
    <scope>NUCLEOTIDE SEQUENCE</scope>
    <source>
        <strain evidence="17">CBS 1993</strain>
    </source>
</reference>
<evidence type="ECO:0000256" key="11">
    <source>
        <dbReference type="ARBA" id="ARBA00022989"/>
    </source>
</evidence>
<evidence type="ECO:0000256" key="12">
    <source>
        <dbReference type="ARBA" id="ARBA00023098"/>
    </source>
</evidence>
<comment type="catalytic activity">
    <reaction evidence="15 16">
        <text>an acyl-CoA + a 1,2-diacyl-sn-glycerol = a triacyl-sn-glycerol + CoA</text>
        <dbReference type="Rhea" id="RHEA:10868"/>
        <dbReference type="ChEBI" id="CHEBI:17815"/>
        <dbReference type="ChEBI" id="CHEBI:57287"/>
        <dbReference type="ChEBI" id="CHEBI:58342"/>
        <dbReference type="ChEBI" id="CHEBI:64615"/>
        <dbReference type="EC" id="2.3.1.20"/>
    </reaction>
</comment>
<evidence type="ECO:0000313" key="17">
    <source>
        <dbReference type="EMBL" id="CDK26762.1"/>
    </source>
</evidence>
<keyword evidence="6 16" id="KW-0444">Lipid biosynthesis</keyword>
<dbReference type="GO" id="GO:0005789">
    <property type="term" value="C:endoplasmic reticulum membrane"/>
    <property type="evidence" value="ECO:0007669"/>
    <property type="project" value="UniProtKB-SubCell"/>
</dbReference>
<evidence type="ECO:0000256" key="16">
    <source>
        <dbReference type="RuleBase" id="RU367023"/>
    </source>
</evidence>
<dbReference type="STRING" id="1382522.W6MNX4"/>
<evidence type="ECO:0000256" key="13">
    <source>
        <dbReference type="ARBA" id="ARBA00023136"/>
    </source>
</evidence>
<evidence type="ECO:0000256" key="2">
    <source>
        <dbReference type="ARBA" id="ARBA00004771"/>
    </source>
</evidence>
<evidence type="ECO:0000256" key="9">
    <source>
        <dbReference type="ARBA" id="ARBA00022798"/>
    </source>
</evidence>
<sequence>MPVLNEETFSQENNESYECDDILCHSYDDKISKVAETDDSRRPAFAPQRIPLERRLQTLAVLWHTCTIPLILSFFFICCSLPQLWPLMFVYFVFFFLNDRTPSNGNSVWRYSSTMRNLAIWKYFVNYFPIRIRKSVDLKPTFTTKQVSKEVFISPFGYLPRFLDPILAALRIPKTQVWVSKQVKTGPRYIFAYHPHGIISMGVTGAFATNGAGFEKLFPGIRVFLLTLNNQFRLPFYRDYLMSLGISSVSKHNVMSLVRQNESVAIVVGGASESLLAKPGKNDIVLKKRKGFVKIALELGDVSLVPIYGFGETNIYNVFETSGNRGEVSDSFFLFRKALYSFQMWLKNRLGFTIPLFFARGVFNYDFGLLPFRKPINIVVGSPVSIPFMPSPSQQQIDYYHDLYVKELKKLFDEHKSKYLLDGDAELRIVQ</sequence>
<dbReference type="GO" id="GO:0006071">
    <property type="term" value="P:glycerol metabolic process"/>
    <property type="evidence" value="ECO:0007669"/>
    <property type="project" value="UniProtKB-UniRule"/>
</dbReference>
<keyword evidence="9" id="KW-0319">Glycerol metabolism</keyword>
<evidence type="ECO:0000256" key="3">
    <source>
        <dbReference type="ARBA" id="ARBA00005189"/>
    </source>
</evidence>
<dbReference type="EC" id="2.3.1.20" evidence="5 16"/>
<keyword evidence="11 16" id="KW-1133">Transmembrane helix</keyword>
<dbReference type="GO" id="GO:0005811">
    <property type="term" value="C:lipid droplet"/>
    <property type="evidence" value="ECO:0007669"/>
    <property type="project" value="EnsemblFungi"/>
</dbReference>
<dbReference type="InterPro" id="IPR007130">
    <property type="entry name" value="DAGAT"/>
</dbReference>
<keyword evidence="8 16" id="KW-0812">Transmembrane</keyword>